<evidence type="ECO:0000256" key="3">
    <source>
        <dbReference type="ARBA" id="ARBA00022692"/>
    </source>
</evidence>
<feature type="transmembrane region" description="Helical" evidence="6">
    <location>
        <begin position="712"/>
        <end position="734"/>
    </location>
</feature>
<evidence type="ECO:0000256" key="2">
    <source>
        <dbReference type="ARBA" id="ARBA00022475"/>
    </source>
</evidence>
<evidence type="ECO:0000313" key="9">
    <source>
        <dbReference type="Proteomes" id="UP000612282"/>
    </source>
</evidence>
<dbReference type="InterPro" id="IPR003838">
    <property type="entry name" value="ABC3_permease_C"/>
</dbReference>
<reference evidence="8 9" key="1">
    <citation type="submission" date="2021-01" db="EMBL/GenBank/DDBJ databases">
        <title>Whole genome shotgun sequence of Actinoplanes couchii NBRC 106145.</title>
        <authorList>
            <person name="Komaki H."/>
            <person name="Tamura T."/>
        </authorList>
    </citation>
    <scope>NUCLEOTIDE SEQUENCE [LARGE SCALE GENOMIC DNA]</scope>
    <source>
        <strain evidence="8 9">NBRC 106145</strain>
    </source>
</reference>
<evidence type="ECO:0000256" key="1">
    <source>
        <dbReference type="ARBA" id="ARBA00004651"/>
    </source>
</evidence>
<feature type="domain" description="ABC3 transporter permease C-terminal" evidence="7">
    <location>
        <begin position="632"/>
        <end position="740"/>
    </location>
</feature>
<feature type="transmembrane region" description="Helical" evidence="6">
    <location>
        <begin position="414"/>
        <end position="435"/>
    </location>
</feature>
<proteinExistence type="predicted"/>
<accession>A0ABQ3XE22</accession>
<feature type="transmembrane region" description="Helical" evidence="6">
    <location>
        <begin position="250"/>
        <end position="271"/>
    </location>
</feature>
<protein>
    <submittedName>
        <fullName evidence="8">Membrane protein</fullName>
    </submittedName>
</protein>
<sequence length="749" mass="77879">MTTIRRWFFELGLGARMSVAGGRAGWTRLALIAAGVGIGVAVLLSVATLPAAIAASTAREEARTDNAQEDTPKGDNTLLIGNATTMFGTESVHGRMLQPEGANPPVPPGVTTLPAPGQMIVSPALAALMRDNPLLAQRWDAEIVGTIGEQGLRGPAELAFYLGADTLTEETGERLDRFGFAVTGEDEGPGTPAMLLLSAVGIVVLLMPVMVFMASAVRFGGEARDRRLAALRLVGSDAAMTRRIAAGETLAGALLGLGVGAVLAVGAALAANRWASGALSFYLYDMRPVPALAALIVVAVPAIAVLVTLSAMRRVVVQPLGVVRLSTTVRRRLWWRLVLPVIGVVLLWPLRNGLDQQNPSSGVEFQAAAGVALLLIGLALLLPWLVEATVDRLGGGSLAWELAIRRLQFDSGTAVRAVSGIAVSVAGVIALQGLVSGIESVVATGGTETGRFQHQILPAADVPDGTWTAALSKTPGVLDTRTIRTVHGERDGDSVAIRIADCAALSRYADLTGCADGEVYGIAVPDGRTEYQLRDETTWTPPAPTRQVAPSAEVEGFGSMLLVTPAALAGAKVPPADPTFAVDLDTSRPEALEQLRNTAALLDPQALVIDPGNASVADVMRTSRQGLLAGTIVLLVLIGASMLVNVAEQLRERRRVLAVLVAFGTRRRTLTGSVLLQATVPVLIGMVMAVSMGSSLAAVLMAAVDAPVTIDWFGIGTTSAVAALVVLGTTAAALPSLMRLTRPGNLRNE</sequence>
<keyword evidence="2" id="KW-1003">Cell membrane</keyword>
<evidence type="ECO:0000313" key="8">
    <source>
        <dbReference type="EMBL" id="GID56738.1"/>
    </source>
</evidence>
<keyword evidence="4 6" id="KW-1133">Transmembrane helix</keyword>
<organism evidence="8 9">
    <name type="scientific">Actinoplanes couchii</name>
    <dbReference type="NCBI Taxonomy" id="403638"/>
    <lineage>
        <taxon>Bacteria</taxon>
        <taxon>Bacillati</taxon>
        <taxon>Actinomycetota</taxon>
        <taxon>Actinomycetes</taxon>
        <taxon>Micromonosporales</taxon>
        <taxon>Micromonosporaceae</taxon>
        <taxon>Actinoplanes</taxon>
    </lineage>
</organism>
<name>A0ABQ3XE22_9ACTN</name>
<evidence type="ECO:0000256" key="5">
    <source>
        <dbReference type="ARBA" id="ARBA00023136"/>
    </source>
</evidence>
<feature type="domain" description="ABC3 transporter permease C-terminal" evidence="7">
    <location>
        <begin position="202"/>
        <end position="315"/>
    </location>
</feature>
<feature type="transmembrane region" description="Helical" evidence="6">
    <location>
        <begin position="291"/>
        <end position="312"/>
    </location>
</feature>
<comment type="subcellular location">
    <subcellularLocation>
        <location evidence="1">Cell membrane</location>
        <topology evidence="1">Multi-pass membrane protein</topology>
    </subcellularLocation>
</comment>
<evidence type="ECO:0000256" key="4">
    <source>
        <dbReference type="ARBA" id="ARBA00022989"/>
    </source>
</evidence>
<gene>
    <name evidence="8" type="ORF">Aco03nite_051420</name>
</gene>
<dbReference type="RefSeq" id="WP_203798664.1">
    <property type="nucleotide sequence ID" value="NZ_BAAAQE010000018.1"/>
</dbReference>
<evidence type="ECO:0000259" key="7">
    <source>
        <dbReference type="Pfam" id="PF02687"/>
    </source>
</evidence>
<dbReference type="EMBL" id="BOMG01000062">
    <property type="protein sequence ID" value="GID56738.1"/>
    <property type="molecule type" value="Genomic_DNA"/>
</dbReference>
<keyword evidence="9" id="KW-1185">Reference proteome</keyword>
<feature type="transmembrane region" description="Helical" evidence="6">
    <location>
        <begin position="333"/>
        <end position="350"/>
    </location>
</feature>
<feature type="transmembrane region" description="Helical" evidence="6">
    <location>
        <begin position="29"/>
        <end position="53"/>
    </location>
</feature>
<feature type="transmembrane region" description="Helical" evidence="6">
    <location>
        <begin position="674"/>
        <end position="700"/>
    </location>
</feature>
<dbReference type="Pfam" id="PF02687">
    <property type="entry name" value="FtsX"/>
    <property type="match status" value="2"/>
</dbReference>
<keyword evidence="5 6" id="KW-0472">Membrane</keyword>
<dbReference type="Proteomes" id="UP000612282">
    <property type="component" value="Unassembled WGS sequence"/>
</dbReference>
<feature type="transmembrane region" description="Helical" evidence="6">
    <location>
        <begin position="365"/>
        <end position="386"/>
    </location>
</feature>
<feature type="transmembrane region" description="Helical" evidence="6">
    <location>
        <begin position="627"/>
        <end position="647"/>
    </location>
</feature>
<evidence type="ECO:0000256" key="6">
    <source>
        <dbReference type="SAM" id="Phobius"/>
    </source>
</evidence>
<keyword evidence="3 6" id="KW-0812">Transmembrane</keyword>
<feature type="transmembrane region" description="Helical" evidence="6">
    <location>
        <begin position="193"/>
        <end position="217"/>
    </location>
</feature>
<comment type="caution">
    <text evidence="8">The sequence shown here is derived from an EMBL/GenBank/DDBJ whole genome shotgun (WGS) entry which is preliminary data.</text>
</comment>